<dbReference type="GeneID" id="8847833"/>
<dbReference type="RefSeq" id="XP_002667995.1">
    <property type="nucleotide sequence ID" value="XM_002667949.1"/>
</dbReference>
<dbReference type="InParanoid" id="D2W6Q1"/>
<gene>
    <name evidence="2" type="ORF">NAEGRDRAFT_77095</name>
</gene>
<name>D2W6Q1_NAEGR</name>
<proteinExistence type="predicted"/>
<accession>D2W6Q1</accession>
<sequence>FPFGVYQPGTGEKWYTKYSKQEDAYSIELDFSEFIDGLNNVKVASPTSEIVGIAKYPMSFVYRIGKPFKLGRENHEFVIYCPDSITDENGTLCVRTGIDFLAISSTTCDTKYSKEIKEFLKDYSIHIKDLTKTKNEIIISGSKMLSTGVSLGEKYWLLDPKTSPKRFLMTLGNNGSQKNIGIFQWYDENNDEKENDETEINDNEDVGYMNDIDDRCDEEEESRLEEERKKKEEEKRKQEEKKRNEEEKRKKEEAIKIAKEEKRRIEEERKRKQDENQESRRKREEIENKKRKYYEEKQDNEPPMKKKTNGISFVEWLKKKNITELELSNIPLCEKTPLEYLCGMKIEYWPLFECYKAVCMLTLQQCLNGDKYDL</sequence>
<feature type="non-terminal residue" evidence="2">
    <location>
        <position position="374"/>
    </location>
</feature>
<dbReference type="Proteomes" id="UP000006671">
    <property type="component" value="Unassembled WGS sequence"/>
</dbReference>
<evidence type="ECO:0000313" key="2">
    <source>
        <dbReference type="EMBL" id="EFC35251.1"/>
    </source>
</evidence>
<dbReference type="KEGG" id="ngr:NAEGRDRAFT_77095"/>
<feature type="compositionally biased region" description="Basic and acidic residues" evidence="1">
    <location>
        <begin position="225"/>
        <end position="285"/>
    </location>
</feature>
<feature type="non-terminal residue" evidence="2">
    <location>
        <position position="1"/>
    </location>
</feature>
<dbReference type="EMBL" id="GG739493">
    <property type="protein sequence ID" value="EFC35251.1"/>
    <property type="molecule type" value="Genomic_DNA"/>
</dbReference>
<dbReference type="VEuPathDB" id="AmoebaDB:NAEGRDRAFT_77095"/>
<keyword evidence="3" id="KW-1185">Reference proteome</keyword>
<evidence type="ECO:0000256" key="1">
    <source>
        <dbReference type="SAM" id="MobiDB-lite"/>
    </source>
</evidence>
<evidence type="ECO:0000313" key="3">
    <source>
        <dbReference type="Proteomes" id="UP000006671"/>
    </source>
</evidence>
<dbReference type="AlphaFoldDB" id="D2W6Q1"/>
<organism evidence="3">
    <name type="scientific">Naegleria gruberi</name>
    <name type="common">Amoeba</name>
    <dbReference type="NCBI Taxonomy" id="5762"/>
    <lineage>
        <taxon>Eukaryota</taxon>
        <taxon>Discoba</taxon>
        <taxon>Heterolobosea</taxon>
        <taxon>Tetramitia</taxon>
        <taxon>Eutetramitia</taxon>
        <taxon>Vahlkampfiidae</taxon>
        <taxon>Naegleria</taxon>
    </lineage>
</organism>
<feature type="region of interest" description="Disordered" evidence="1">
    <location>
        <begin position="217"/>
        <end position="285"/>
    </location>
</feature>
<protein>
    <submittedName>
        <fullName evidence="2">Predicted protein</fullName>
    </submittedName>
</protein>
<reference evidence="2 3" key="1">
    <citation type="journal article" date="2010" name="Cell">
        <title>The genome of Naegleria gruberi illuminates early eukaryotic versatility.</title>
        <authorList>
            <person name="Fritz-Laylin L.K."/>
            <person name="Prochnik S.E."/>
            <person name="Ginger M.L."/>
            <person name="Dacks J.B."/>
            <person name="Carpenter M.L."/>
            <person name="Field M.C."/>
            <person name="Kuo A."/>
            <person name="Paredez A."/>
            <person name="Chapman J."/>
            <person name="Pham J."/>
            <person name="Shu S."/>
            <person name="Neupane R."/>
            <person name="Cipriano M."/>
            <person name="Mancuso J."/>
            <person name="Tu H."/>
            <person name="Salamov A."/>
            <person name="Lindquist E."/>
            <person name="Shapiro H."/>
            <person name="Lucas S."/>
            <person name="Grigoriev I.V."/>
            <person name="Cande W.Z."/>
            <person name="Fulton C."/>
            <person name="Rokhsar D.S."/>
            <person name="Dawson S.C."/>
        </authorList>
    </citation>
    <scope>NUCLEOTIDE SEQUENCE [LARGE SCALE GENOMIC DNA]</scope>
    <source>
        <strain evidence="2 3">NEG-M</strain>
    </source>
</reference>